<accession>A0A1L3FHK8</accession>
<keyword evidence="3" id="KW-0804">Transcription</keyword>
<feature type="domain" description="HTH gntR-type" evidence="4">
    <location>
        <begin position="13"/>
        <end position="80"/>
    </location>
</feature>
<dbReference type="SMART" id="SM00895">
    <property type="entry name" value="FCD"/>
    <property type="match status" value="1"/>
</dbReference>
<dbReference type="Pfam" id="PF07729">
    <property type="entry name" value="FCD"/>
    <property type="match status" value="1"/>
</dbReference>
<dbReference type="SMART" id="SM00345">
    <property type="entry name" value="HTH_GNTR"/>
    <property type="match status" value="1"/>
</dbReference>
<dbReference type="Gene3D" id="1.10.10.10">
    <property type="entry name" value="Winged helix-like DNA-binding domain superfamily/Winged helix DNA-binding domain"/>
    <property type="match status" value="1"/>
</dbReference>
<gene>
    <name evidence="5" type="ORF">BKD09_31140</name>
</gene>
<dbReference type="CDD" id="cd07377">
    <property type="entry name" value="WHTH_GntR"/>
    <property type="match status" value="1"/>
</dbReference>
<protein>
    <submittedName>
        <fullName evidence="5">GntR family transcriptional regulator</fullName>
    </submittedName>
</protein>
<dbReference type="SUPFAM" id="SSF48008">
    <property type="entry name" value="GntR ligand-binding domain-like"/>
    <property type="match status" value="1"/>
</dbReference>
<dbReference type="GO" id="GO:0003700">
    <property type="term" value="F:DNA-binding transcription factor activity"/>
    <property type="evidence" value="ECO:0007669"/>
    <property type="project" value="InterPro"/>
</dbReference>
<evidence type="ECO:0000313" key="5">
    <source>
        <dbReference type="EMBL" id="APG12805.1"/>
    </source>
</evidence>
<dbReference type="RefSeq" id="WP_071915054.1">
    <property type="nucleotide sequence ID" value="NZ_CP017637.1"/>
</dbReference>
<dbReference type="OrthoDB" id="7618373at2"/>
<dbReference type="InterPro" id="IPR000524">
    <property type="entry name" value="Tscrpt_reg_HTH_GntR"/>
</dbReference>
<evidence type="ECO:0000256" key="3">
    <source>
        <dbReference type="ARBA" id="ARBA00023163"/>
    </source>
</evidence>
<dbReference type="EMBL" id="CP017637">
    <property type="protein sequence ID" value="APG12805.1"/>
    <property type="molecule type" value="Genomic_DNA"/>
</dbReference>
<evidence type="ECO:0000256" key="1">
    <source>
        <dbReference type="ARBA" id="ARBA00023015"/>
    </source>
</evidence>
<sequence length="252" mass="27658">MAARTTSKTSESSDKVSVICRALRRAIIEQALEPGAKLPEDALGERFGVSRTIARHALGQLAAEGLVELRRNRIAVVATPSWQEARDAFDIRIQLEGLVVHQLAGKLSKSQIAELNAHVDAEDRARGGTDAVSIRLATEFHILLAHMTNSPILVRYVSEVAYRCCLTLSLYSRPHSTECAINEHRAIITSLAKGDEAKVMQLMHHHLDSVANRALVAPTPQRGRDLLDILAPYADEVTSDRVVKLPKVARRG</sequence>
<dbReference type="InterPro" id="IPR036390">
    <property type="entry name" value="WH_DNA-bd_sf"/>
</dbReference>
<dbReference type="Gene3D" id="1.20.120.530">
    <property type="entry name" value="GntR ligand-binding domain-like"/>
    <property type="match status" value="1"/>
</dbReference>
<evidence type="ECO:0000259" key="4">
    <source>
        <dbReference type="PROSITE" id="PS50949"/>
    </source>
</evidence>
<dbReference type="GO" id="GO:0003677">
    <property type="term" value="F:DNA binding"/>
    <property type="evidence" value="ECO:0007669"/>
    <property type="project" value="UniProtKB-KW"/>
</dbReference>
<dbReference type="Pfam" id="PF00392">
    <property type="entry name" value="GntR"/>
    <property type="match status" value="1"/>
</dbReference>
<dbReference type="PROSITE" id="PS50949">
    <property type="entry name" value="HTH_GNTR"/>
    <property type="match status" value="1"/>
</dbReference>
<name>A0A1L3FHK8_BRAJP</name>
<dbReference type="InterPro" id="IPR008920">
    <property type="entry name" value="TF_FadR/GntR_C"/>
</dbReference>
<reference evidence="5 6" key="1">
    <citation type="submission" date="2016-11" db="EMBL/GenBank/DDBJ databases">
        <title>Complete Genome Sequence of Bradyrhizobium sp. strain J5, an isolated from soybean nodule in Hokkaido.</title>
        <authorList>
            <person name="Kanehara K."/>
        </authorList>
    </citation>
    <scope>NUCLEOTIDE SEQUENCE [LARGE SCALE GENOMIC DNA]</scope>
    <source>
        <strain evidence="5 6">J5</strain>
    </source>
</reference>
<dbReference type="PANTHER" id="PTHR43537">
    <property type="entry name" value="TRANSCRIPTIONAL REGULATOR, GNTR FAMILY"/>
    <property type="match status" value="1"/>
</dbReference>
<dbReference type="PANTHER" id="PTHR43537:SF53">
    <property type="entry name" value="HTH-TYPE TRANSCRIPTIONAL REPRESSOR NANR"/>
    <property type="match status" value="1"/>
</dbReference>
<evidence type="ECO:0000256" key="2">
    <source>
        <dbReference type="ARBA" id="ARBA00023125"/>
    </source>
</evidence>
<proteinExistence type="predicted"/>
<dbReference type="Proteomes" id="UP000181962">
    <property type="component" value="Chromosome"/>
</dbReference>
<organism evidence="5 6">
    <name type="scientific">Bradyrhizobium japonicum</name>
    <dbReference type="NCBI Taxonomy" id="375"/>
    <lineage>
        <taxon>Bacteria</taxon>
        <taxon>Pseudomonadati</taxon>
        <taxon>Pseudomonadota</taxon>
        <taxon>Alphaproteobacteria</taxon>
        <taxon>Hyphomicrobiales</taxon>
        <taxon>Nitrobacteraceae</taxon>
        <taxon>Bradyrhizobium</taxon>
    </lineage>
</organism>
<keyword evidence="1" id="KW-0805">Transcription regulation</keyword>
<evidence type="ECO:0000313" key="6">
    <source>
        <dbReference type="Proteomes" id="UP000181962"/>
    </source>
</evidence>
<dbReference type="SUPFAM" id="SSF46785">
    <property type="entry name" value="Winged helix' DNA-binding domain"/>
    <property type="match status" value="1"/>
</dbReference>
<keyword evidence="2" id="KW-0238">DNA-binding</keyword>
<dbReference type="InterPro" id="IPR011711">
    <property type="entry name" value="GntR_C"/>
</dbReference>
<dbReference type="InterPro" id="IPR036388">
    <property type="entry name" value="WH-like_DNA-bd_sf"/>
</dbReference>
<dbReference type="AlphaFoldDB" id="A0A1L3FHK8"/>